<dbReference type="Pfam" id="PF01636">
    <property type="entry name" value="APH"/>
    <property type="match status" value="1"/>
</dbReference>
<dbReference type="SUPFAM" id="SSF56112">
    <property type="entry name" value="Protein kinase-like (PK-like)"/>
    <property type="match status" value="1"/>
</dbReference>
<gene>
    <name evidence="2" type="ORF">UW36_C0005G0013</name>
</gene>
<proteinExistence type="predicted"/>
<organism evidence="2 3">
    <name type="scientific">candidate division WWE3 bacterium GW2011_GWA2_44_16</name>
    <dbReference type="NCBI Taxonomy" id="1619110"/>
    <lineage>
        <taxon>Bacteria</taxon>
        <taxon>Katanobacteria</taxon>
    </lineage>
</organism>
<feature type="domain" description="Aminoglycoside phosphotransferase" evidence="1">
    <location>
        <begin position="136"/>
        <end position="191"/>
    </location>
</feature>
<name>A0A0G1KCA9_UNCKA</name>
<evidence type="ECO:0000259" key="1">
    <source>
        <dbReference type="Pfam" id="PF01636"/>
    </source>
</evidence>
<dbReference type="Gene3D" id="3.90.1200.10">
    <property type="match status" value="1"/>
</dbReference>
<accession>A0A0G1KCA9</accession>
<sequence length="265" mass="30477">MNLVIADSYGLKAEYLELISWGYHTTAYYVKTSKNRDLLLAESAWSADKEAKVGKDISIALYLDKKLPVPRYLPTKQKGLQFTLAGKIYRLSEFAGLSPLKMDYHVLGQMLAILKKLHHISPPATLKSKKVHTNQNEAHSFLHGDPTPHNFLVTNNKLSAMLDFELCYVGRIEEDLGKCIVFSWNYMHNRPFEEVYRYVIDSYSRILDQALVYKEALTSLQNHLASVLKHKDKYSTRTEWERDFTFTNTQLNRLKEAGRTLVGKG</sequence>
<dbReference type="EMBL" id="LCIA01000005">
    <property type="protein sequence ID" value="KKT45434.1"/>
    <property type="molecule type" value="Genomic_DNA"/>
</dbReference>
<comment type="caution">
    <text evidence="2">The sequence shown here is derived from an EMBL/GenBank/DDBJ whole genome shotgun (WGS) entry which is preliminary data.</text>
</comment>
<dbReference type="InterPro" id="IPR002575">
    <property type="entry name" value="Aminoglycoside_PTrfase"/>
</dbReference>
<dbReference type="Proteomes" id="UP000034128">
    <property type="component" value="Unassembled WGS sequence"/>
</dbReference>
<evidence type="ECO:0000313" key="2">
    <source>
        <dbReference type="EMBL" id="KKT45434.1"/>
    </source>
</evidence>
<evidence type="ECO:0000313" key="3">
    <source>
        <dbReference type="Proteomes" id="UP000034128"/>
    </source>
</evidence>
<dbReference type="STRING" id="1619110.UW36_C0005G0013"/>
<protein>
    <recommendedName>
        <fullName evidence="1">Aminoglycoside phosphotransferase domain-containing protein</fullName>
    </recommendedName>
</protein>
<dbReference type="AlphaFoldDB" id="A0A0G1KCA9"/>
<reference evidence="2" key="1">
    <citation type="journal article" date="2015" name="Nature">
        <title>rRNA introns, odd ribosomes, and small enigmatic genomes across a large radiation of phyla.</title>
        <authorList>
            <person name="Brown C.T."/>
            <person name="Hug L.A."/>
            <person name="Thomas B.C."/>
            <person name="Sharon I."/>
            <person name="Castelle C.J."/>
            <person name="Singh A."/>
            <person name="Wilkins M.J."/>
            <person name="Williams K.H."/>
            <person name="Banfield J.F."/>
        </authorList>
    </citation>
    <scope>NUCLEOTIDE SEQUENCE [LARGE SCALE GENOMIC DNA]</scope>
</reference>
<dbReference type="InterPro" id="IPR011009">
    <property type="entry name" value="Kinase-like_dom_sf"/>
</dbReference>